<comment type="subcellular location">
    <subcellularLocation>
        <location evidence="8">Cytoplasm</location>
    </subcellularLocation>
</comment>
<evidence type="ECO:0000313" key="10">
    <source>
        <dbReference type="EMBL" id="GLC89726.1"/>
    </source>
</evidence>
<keyword evidence="11" id="KW-1185">Reference proteome</keyword>
<dbReference type="SUPFAM" id="SSF52949">
    <property type="entry name" value="Macro domain-like"/>
    <property type="match status" value="1"/>
</dbReference>
<evidence type="ECO:0000256" key="3">
    <source>
        <dbReference type="ARBA" id="ARBA00009528"/>
    </source>
</evidence>
<keyword evidence="8" id="KW-0479">Metal-binding</keyword>
<evidence type="ECO:0000259" key="9">
    <source>
        <dbReference type="PROSITE" id="PS00631"/>
    </source>
</evidence>
<proteinExistence type="inferred from homology"/>
<evidence type="ECO:0000256" key="6">
    <source>
        <dbReference type="ARBA" id="ARBA00022801"/>
    </source>
</evidence>
<comment type="catalytic activity">
    <reaction evidence="2 8">
        <text>Release of an N-terminal amino acid, preferentially leucine, but not glutamic or aspartic acids.</text>
        <dbReference type="EC" id="3.4.11.10"/>
    </reaction>
</comment>
<comment type="function">
    <text evidence="7 8">Presumably involved in the processing and regular turnover of intracellular proteins. Catalyzes the removal of unsubstituted N-terminal amino acids from various peptides.</text>
</comment>
<dbReference type="Pfam" id="PF00883">
    <property type="entry name" value="Peptidase_M17"/>
    <property type="match status" value="1"/>
</dbReference>
<feature type="binding site" evidence="8">
    <location>
        <position position="266"/>
    </location>
    <ligand>
        <name>Mn(2+)</name>
        <dbReference type="ChEBI" id="CHEBI:29035"/>
        <label>2</label>
    </ligand>
</feature>
<evidence type="ECO:0000256" key="7">
    <source>
        <dbReference type="ARBA" id="ARBA00049972"/>
    </source>
</evidence>
<dbReference type="PROSITE" id="PS00631">
    <property type="entry name" value="CYTOSOL_AP"/>
    <property type="match status" value="1"/>
</dbReference>
<keyword evidence="8" id="KW-0963">Cytoplasm</keyword>
<feature type="binding site" evidence="8">
    <location>
        <position position="350"/>
    </location>
    <ligand>
        <name>Mn(2+)</name>
        <dbReference type="ChEBI" id="CHEBI:29035"/>
        <label>1</label>
    </ligand>
</feature>
<keyword evidence="5 8" id="KW-0645">Protease</keyword>
<feature type="binding site" evidence="8">
    <location>
        <position position="350"/>
    </location>
    <ligand>
        <name>Mn(2+)</name>
        <dbReference type="ChEBI" id="CHEBI:29035"/>
        <label>2</label>
    </ligand>
</feature>
<evidence type="ECO:0000256" key="5">
    <source>
        <dbReference type="ARBA" id="ARBA00022670"/>
    </source>
</evidence>
<dbReference type="InterPro" id="IPR000819">
    <property type="entry name" value="Peptidase_M17_C"/>
</dbReference>
<dbReference type="Proteomes" id="UP001065593">
    <property type="component" value="Unassembled WGS sequence"/>
</dbReference>
<keyword evidence="4 8" id="KW-0031">Aminopeptidase</keyword>
<dbReference type="HAMAP" id="MF_00181">
    <property type="entry name" value="Cytosol_peptidase_M17"/>
    <property type="match status" value="1"/>
</dbReference>
<dbReference type="NCBIfam" id="NF002073">
    <property type="entry name" value="PRK00913.1-2"/>
    <property type="match status" value="1"/>
</dbReference>
<dbReference type="RefSeq" id="WP_264989588.1">
    <property type="nucleotide sequence ID" value="NZ_BRZA01000004.1"/>
</dbReference>
<keyword evidence="8" id="KW-0464">Manganese</keyword>
<feature type="domain" description="Cytosol aminopeptidase" evidence="9">
    <location>
        <begin position="346"/>
        <end position="353"/>
    </location>
</feature>
<comment type="similarity">
    <text evidence="3 8">Belongs to the peptidase M17 family.</text>
</comment>
<protein>
    <recommendedName>
        <fullName evidence="8">Probable cytosol aminopeptidase</fullName>
        <ecNumber evidence="8">3.4.11.1</ecNumber>
    </recommendedName>
    <alternativeName>
        <fullName evidence="8">Leucine aminopeptidase</fullName>
        <shortName evidence="8">LAP</shortName>
        <ecNumber evidence="8">3.4.11.10</ecNumber>
    </alternativeName>
    <alternativeName>
        <fullName evidence="8">Leucyl aminopeptidase</fullName>
    </alternativeName>
</protein>
<evidence type="ECO:0000313" key="11">
    <source>
        <dbReference type="Proteomes" id="UP001065593"/>
    </source>
</evidence>
<feature type="binding site" evidence="8">
    <location>
        <position position="271"/>
    </location>
    <ligand>
        <name>Mn(2+)</name>
        <dbReference type="ChEBI" id="CHEBI:29035"/>
        <label>1</label>
    </ligand>
</feature>
<feature type="binding site" evidence="8">
    <location>
        <position position="289"/>
    </location>
    <ligand>
        <name>Mn(2+)</name>
        <dbReference type="ChEBI" id="CHEBI:29035"/>
        <label>2</label>
    </ligand>
</feature>
<evidence type="ECO:0000256" key="1">
    <source>
        <dbReference type="ARBA" id="ARBA00000135"/>
    </source>
</evidence>
<feature type="binding site" evidence="8">
    <location>
        <position position="348"/>
    </location>
    <ligand>
        <name>Mn(2+)</name>
        <dbReference type="ChEBI" id="CHEBI:29035"/>
        <label>1</label>
    </ligand>
</feature>
<dbReference type="EC" id="3.4.11.1" evidence="8"/>
<sequence>MHIEQEAKTFDTISTEVLIVGVAKNPTQCPQWESFAAFYGSELTGWVQAGDVSTELKKVTKLPFLKAHTNLKRILFVGLGERKNITAEDVRAAFGLVGKELKVMKVKDYSIWLESFTTEAVTVKDAALLAGEGIHLGYYTVPHYKTSSNEADVHLEAAHFVTENAMDEVATSFEVGTIYANAVNEARSLINLPPNLLTATDLANYAQTLADDYHFEIEILNKAQLEELGMGGILSVNQGSYEEPRLITLKYKATEDFADPIGFVGKGVTYDTGGYSLKPKDGLVGMKGDMGGAAAVLGAMRIIGEVRPNKNVVAVIGATDNMVSGTAFKPDDVITTYSGKTVEVLNTDAEGRLVLADATTYAKQQGATALIDLATLTGGVIVALGMDKTGALSNNDAFFADFMEAAQKTDEFVWRMPLTESDKKRIRKSDLADLNNSPGRDGHMIFAGGFVGEFAGDTPWIHLDIAGTSDATAAYDLGPKGGTGVMVRTLAHFVQRLAENK</sequence>
<keyword evidence="6 8" id="KW-0378">Hydrolase</keyword>
<name>A0ABQ5NMY0_9BACI</name>
<dbReference type="Gene3D" id="3.40.220.10">
    <property type="entry name" value="Leucine Aminopeptidase, subunit E, domain 1"/>
    <property type="match status" value="1"/>
</dbReference>
<dbReference type="SUPFAM" id="SSF53187">
    <property type="entry name" value="Zn-dependent exopeptidases"/>
    <property type="match status" value="1"/>
</dbReference>
<dbReference type="CDD" id="cd00433">
    <property type="entry name" value="Peptidase_M17"/>
    <property type="match status" value="1"/>
</dbReference>
<reference evidence="10" key="1">
    <citation type="submission" date="2022-08" db="EMBL/GenBank/DDBJ databases">
        <title>Draft genome sequence of Lysinibacillus sp. strain KH24.</title>
        <authorList>
            <person name="Kanbe H."/>
            <person name="Itoh H."/>
        </authorList>
    </citation>
    <scope>NUCLEOTIDE SEQUENCE</scope>
    <source>
        <strain evidence="10">KH24</strain>
    </source>
</reference>
<dbReference type="InterPro" id="IPR011356">
    <property type="entry name" value="Leucine_aapep/pepB"/>
</dbReference>
<dbReference type="PANTHER" id="PTHR11963">
    <property type="entry name" value="LEUCINE AMINOPEPTIDASE-RELATED"/>
    <property type="match status" value="1"/>
</dbReference>
<comment type="cofactor">
    <cofactor evidence="8">
        <name>Mn(2+)</name>
        <dbReference type="ChEBI" id="CHEBI:29035"/>
    </cofactor>
    <text evidence="8">Binds 2 manganese ions per subunit.</text>
</comment>
<accession>A0ABQ5NMY0</accession>
<organism evidence="10 11">
    <name type="scientific">Lysinibacillus piscis</name>
    <dbReference type="NCBI Taxonomy" id="2518931"/>
    <lineage>
        <taxon>Bacteria</taxon>
        <taxon>Bacillati</taxon>
        <taxon>Bacillota</taxon>
        <taxon>Bacilli</taxon>
        <taxon>Bacillales</taxon>
        <taxon>Bacillaceae</taxon>
        <taxon>Lysinibacillus</taxon>
    </lineage>
</organism>
<comment type="caution">
    <text evidence="10">The sequence shown here is derived from an EMBL/GenBank/DDBJ whole genome shotgun (WGS) entry which is preliminary data.</text>
</comment>
<dbReference type="InterPro" id="IPR008283">
    <property type="entry name" value="Peptidase_M17_N"/>
</dbReference>
<evidence type="ECO:0000256" key="2">
    <source>
        <dbReference type="ARBA" id="ARBA00000967"/>
    </source>
</evidence>
<gene>
    <name evidence="8 10" type="primary">pepA</name>
    <name evidence="10" type="ORF">LYSBPC_28530</name>
</gene>
<evidence type="ECO:0000256" key="8">
    <source>
        <dbReference type="HAMAP-Rule" id="MF_00181"/>
    </source>
</evidence>
<comment type="catalytic activity">
    <reaction evidence="1 8">
        <text>Release of an N-terminal amino acid, Xaa-|-Yaa-, in which Xaa is preferably Leu, but may be other amino acids including Pro although not Arg or Lys, and Yaa may be Pro. Amino acid amides and methyl esters are also readily hydrolyzed, but rates on arylamides are exceedingly low.</text>
        <dbReference type="EC" id="3.4.11.1"/>
    </reaction>
</comment>
<dbReference type="Gene3D" id="3.40.630.10">
    <property type="entry name" value="Zn peptidases"/>
    <property type="match status" value="1"/>
</dbReference>
<dbReference type="NCBIfam" id="NF002083">
    <property type="entry name" value="PRK00913.3-5"/>
    <property type="match status" value="1"/>
</dbReference>
<dbReference type="GO" id="GO:0004177">
    <property type="term" value="F:aminopeptidase activity"/>
    <property type="evidence" value="ECO:0007669"/>
    <property type="project" value="UniProtKB-KW"/>
</dbReference>
<dbReference type="PRINTS" id="PR00481">
    <property type="entry name" value="LAMNOPPTDASE"/>
</dbReference>
<dbReference type="EC" id="3.4.11.10" evidence="8"/>
<dbReference type="InterPro" id="IPR043472">
    <property type="entry name" value="Macro_dom-like"/>
</dbReference>
<feature type="binding site" evidence="8">
    <location>
        <position position="271"/>
    </location>
    <ligand>
        <name>Mn(2+)</name>
        <dbReference type="ChEBI" id="CHEBI:29035"/>
        <label>2</label>
    </ligand>
</feature>
<dbReference type="Pfam" id="PF02789">
    <property type="entry name" value="Peptidase_M17_N"/>
    <property type="match status" value="1"/>
</dbReference>
<feature type="active site" evidence="8">
    <location>
        <position position="352"/>
    </location>
</feature>
<dbReference type="EMBL" id="BRZA01000004">
    <property type="protein sequence ID" value="GLC89726.1"/>
    <property type="molecule type" value="Genomic_DNA"/>
</dbReference>
<dbReference type="PANTHER" id="PTHR11963:SF23">
    <property type="entry name" value="CYTOSOL AMINOPEPTIDASE"/>
    <property type="match status" value="1"/>
</dbReference>
<dbReference type="InterPro" id="IPR023042">
    <property type="entry name" value="Peptidase_M17_leu_NH2_pept"/>
</dbReference>
<feature type="active site" evidence="8">
    <location>
        <position position="278"/>
    </location>
</feature>
<evidence type="ECO:0000256" key="4">
    <source>
        <dbReference type="ARBA" id="ARBA00022438"/>
    </source>
</evidence>